<dbReference type="AlphaFoldDB" id="A0A3M7PYW4"/>
<reference evidence="1 2" key="1">
    <citation type="journal article" date="2018" name="Sci. Rep.">
        <title>Genomic signatures of local adaptation to the degree of environmental predictability in rotifers.</title>
        <authorList>
            <person name="Franch-Gras L."/>
            <person name="Hahn C."/>
            <person name="Garcia-Roger E.M."/>
            <person name="Carmona M.J."/>
            <person name="Serra M."/>
            <person name="Gomez A."/>
        </authorList>
    </citation>
    <scope>NUCLEOTIDE SEQUENCE [LARGE SCALE GENOMIC DNA]</scope>
    <source>
        <strain evidence="1">HYR1</strain>
    </source>
</reference>
<dbReference type="Proteomes" id="UP000276133">
    <property type="component" value="Unassembled WGS sequence"/>
</dbReference>
<sequence length="73" mass="8877">SIEELKSSFSWLKEFRLFHCLTLYGYTYLPKFKKIFFKFKILKIRKPVKALEMVKMLTENEDYIGFCLELDLL</sequence>
<proteinExistence type="predicted"/>
<accession>A0A3M7PYW4</accession>
<name>A0A3M7PYW4_BRAPC</name>
<evidence type="ECO:0000313" key="2">
    <source>
        <dbReference type="Proteomes" id="UP000276133"/>
    </source>
</evidence>
<protein>
    <submittedName>
        <fullName evidence="1">Uncharacterized protein</fullName>
    </submittedName>
</protein>
<gene>
    <name evidence="1" type="ORF">BpHYR1_039132</name>
</gene>
<evidence type="ECO:0000313" key="1">
    <source>
        <dbReference type="EMBL" id="RNA03965.1"/>
    </source>
</evidence>
<organism evidence="1 2">
    <name type="scientific">Brachionus plicatilis</name>
    <name type="common">Marine rotifer</name>
    <name type="synonym">Brachionus muelleri</name>
    <dbReference type="NCBI Taxonomy" id="10195"/>
    <lineage>
        <taxon>Eukaryota</taxon>
        <taxon>Metazoa</taxon>
        <taxon>Spiralia</taxon>
        <taxon>Gnathifera</taxon>
        <taxon>Rotifera</taxon>
        <taxon>Eurotatoria</taxon>
        <taxon>Monogononta</taxon>
        <taxon>Pseudotrocha</taxon>
        <taxon>Ploima</taxon>
        <taxon>Brachionidae</taxon>
        <taxon>Brachionus</taxon>
    </lineage>
</organism>
<keyword evidence="2" id="KW-1185">Reference proteome</keyword>
<comment type="caution">
    <text evidence="1">The sequence shown here is derived from an EMBL/GenBank/DDBJ whole genome shotgun (WGS) entry which is preliminary data.</text>
</comment>
<feature type="non-terminal residue" evidence="1">
    <location>
        <position position="1"/>
    </location>
</feature>
<dbReference type="EMBL" id="REGN01008283">
    <property type="protein sequence ID" value="RNA03965.1"/>
    <property type="molecule type" value="Genomic_DNA"/>
</dbReference>